<name>A0ABW5SJH1_9BACL</name>
<keyword evidence="4 5" id="KW-0472">Membrane</keyword>
<feature type="transmembrane region" description="Helical" evidence="5">
    <location>
        <begin position="38"/>
        <end position="58"/>
    </location>
</feature>
<keyword evidence="3 5" id="KW-1133">Transmembrane helix</keyword>
<proteinExistence type="predicted"/>
<comment type="caution">
    <text evidence="6">The sequence shown here is derived from an EMBL/GenBank/DDBJ whole genome shotgun (WGS) entry which is preliminary data.</text>
</comment>
<organism evidence="6 7">
    <name type="scientific">Paenibacillus shunpengii</name>
    <dbReference type="NCBI Taxonomy" id="2054424"/>
    <lineage>
        <taxon>Bacteria</taxon>
        <taxon>Bacillati</taxon>
        <taxon>Bacillota</taxon>
        <taxon>Bacilli</taxon>
        <taxon>Bacillales</taxon>
        <taxon>Paenibacillaceae</taxon>
        <taxon>Paenibacillus</taxon>
    </lineage>
</organism>
<evidence type="ECO:0000313" key="6">
    <source>
        <dbReference type="EMBL" id="MFD2698917.1"/>
    </source>
</evidence>
<keyword evidence="7" id="KW-1185">Reference proteome</keyword>
<evidence type="ECO:0000256" key="2">
    <source>
        <dbReference type="ARBA" id="ARBA00022692"/>
    </source>
</evidence>
<dbReference type="EMBL" id="JBHUMJ010000002">
    <property type="protein sequence ID" value="MFD2698917.1"/>
    <property type="molecule type" value="Genomic_DNA"/>
</dbReference>
<evidence type="ECO:0000256" key="1">
    <source>
        <dbReference type="ARBA" id="ARBA00004141"/>
    </source>
</evidence>
<comment type="subcellular location">
    <subcellularLocation>
        <location evidence="1">Membrane</location>
        <topology evidence="1">Multi-pass membrane protein</topology>
    </subcellularLocation>
</comment>
<protein>
    <submittedName>
        <fullName evidence="6">PQ-loop domain-containing transporter</fullName>
    </submittedName>
</protein>
<dbReference type="Gene3D" id="1.20.1280.290">
    <property type="match status" value="1"/>
</dbReference>
<feature type="transmembrane region" description="Helical" evidence="5">
    <location>
        <begin position="64"/>
        <end position="86"/>
    </location>
</feature>
<dbReference type="Proteomes" id="UP001597540">
    <property type="component" value="Unassembled WGS sequence"/>
</dbReference>
<evidence type="ECO:0000256" key="3">
    <source>
        <dbReference type="ARBA" id="ARBA00022989"/>
    </source>
</evidence>
<evidence type="ECO:0000256" key="5">
    <source>
        <dbReference type="SAM" id="Phobius"/>
    </source>
</evidence>
<dbReference type="Pfam" id="PF04193">
    <property type="entry name" value="PQ-loop"/>
    <property type="match status" value="1"/>
</dbReference>
<accession>A0ABW5SJH1</accession>
<keyword evidence="2 5" id="KW-0812">Transmembrane</keyword>
<evidence type="ECO:0000313" key="7">
    <source>
        <dbReference type="Proteomes" id="UP001597540"/>
    </source>
</evidence>
<feature type="transmembrane region" description="Helical" evidence="5">
    <location>
        <begin position="6"/>
        <end position="26"/>
    </location>
</feature>
<sequence length="97" mass="10861">MVFEFLQLIGGFILASGWIPQIMKIVKTKSVKDLSVNSFWLVFLGIALMETYAIHLVVQGVGVAFLITNSLSLILIGLILIFIYLFKDNKSKDTKPQ</sequence>
<evidence type="ECO:0000256" key="4">
    <source>
        <dbReference type="ARBA" id="ARBA00023136"/>
    </source>
</evidence>
<gene>
    <name evidence="6" type="ORF">ACFSVM_00415</name>
</gene>
<reference evidence="7" key="1">
    <citation type="journal article" date="2019" name="Int. J. Syst. Evol. Microbiol.">
        <title>The Global Catalogue of Microorganisms (GCM) 10K type strain sequencing project: providing services to taxonomists for standard genome sequencing and annotation.</title>
        <authorList>
            <consortium name="The Broad Institute Genomics Platform"/>
            <consortium name="The Broad Institute Genome Sequencing Center for Infectious Disease"/>
            <person name="Wu L."/>
            <person name="Ma J."/>
        </authorList>
    </citation>
    <scope>NUCLEOTIDE SEQUENCE [LARGE SCALE GENOMIC DNA]</scope>
    <source>
        <strain evidence="7">KCTC 33849</strain>
    </source>
</reference>
<dbReference type="RefSeq" id="WP_379259784.1">
    <property type="nucleotide sequence ID" value="NZ_JBHUMJ010000002.1"/>
</dbReference>
<dbReference type="InterPro" id="IPR006603">
    <property type="entry name" value="PQ-loop_rpt"/>
</dbReference>